<name>A0A5P8W5Q8_9NOSO</name>
<evidence type="ECO:0000256" key="3">
    <source>
        <dbReference type="PROSITE-ProRule" id="PRU00221"/>
    </source>
</evidence>
<dbReference type="PROSITE" id="PS50082">
    <property type="entry name" value="WD_REPEATS_2"/>
    <property type="match status" value="11"/>
</dbReference>
<dbReference type="KEGG" id="nsh:GXM_05575"/>
<dbReference type="InterPro" id="IPR015943">
    <property type="entry name" value="WD40/YVTN_repeat-like_dom_sf"/>
</dbReference>
<feature type="repeat" description="WD" evidence="3">
    <location>
        <begin position="981"/>
        <end position="1022"/>
    </location>
</feature>
<feature type="transmembrane region" description="Helical" evidence="5">
    <location>
        <begin position="462"/>
        <end position="482"/>
    </location>
</feature>
<feature type="repeat" description="WD" evidence="3">
    <location>
        <begin position="858"/>
        <end position="899"/>
    </location>
</feature>
<keyword evidence="5" id="KW-0472">Membrane</keyword>
<keyword evidence="2" id="KW-0677">Repeat</keyword>
<dbReference type="SMART" id="SM00320">
    <property type="entry name" value="WD40"/>
    <property type="match status" value="11"/>
</dbReference>
<dbReference type="InterPro" id="IPR027417">
    <property type="entry name" value="P-loop_NTPase"/>
</dbReference>
<dbReference type="PANTHER" id="PTHR19879:SF9">
    <property type="entry name" value="TRANSCRIPTION INITIATION FACTOR TFIID SUBUNIT 5"/>
    <property type="match status" value="1"/>
</dbReference>
<dbReference type="InterPro" id="IPR011047">
    <property type="entry name" value="Quinoprotein_ADH-like_sf"/>
</dbReference>
<evidence type="ECO:0000256" key="4">
    <source>
        <dbReference type="SAM" id="MobiDB-lite"/>
    </source>
</evidence>
<dbReference type="EMBL" id="CP045226">
    <property type="protein sequence ID" value="QFS48083.1"/>
    <property type="molecule type" value="Genomic_DNA"/>
</dbReference>
<sequence>MTQYQYQVGGSLPQNAPTYVRRQADHDLYEGLKAGDFCYVLNSRQMGKSSLRVQVMQQLQTEGFACAVVDFTAIGTADITPEQWYAGVIDTLVGSFNIYTTFDLDTWWADNGLLSPVQHLSKFIETILLKTITENIVIFIDEIDSVLSLSFNLDDFFAVIRDCYNRRADHPEYNRITFALIGVSTPSDLIQDKRRTPFNIGQAIDLTGFQLPEAQPLAQGLAVTGNPQEAMAAVLAWTGGQPFLTQKVCKLLIEEYLVETRFIASSSRDEDKSQIEALVAGVVRKRIIENWETQDEPEHLKTIRDRIMQSGEQRTGRLLGLCQQIVQQSEIVADDSDDQMALRLTGLVVKRDGKLRIYNRIYAEVFKWEWSENILARLRPYSDAFNAWVAADFQDESRLLRGKALQEALVWRIGKGLTDVDDRFLDASQELERLEVERNLELAKKEQEILTAANQKARQTVLIAWVLLFISAVAAIGLGVLASKSNQQLASAENQLKRFDSEKEQREQELETAQQRIANANKKLTDAQKKVVDAEANLKKQQQTAKQQLAATNQQLAQARDKENQARGQVGKAQNEVQQAKEQQRKALAGLKTAKTEQQQAQKRVKQAQADLRKTETAQKVAVAATRLERSGVANINRFQFNQLGALLAAMGDGRELKSLVDKQGIKQLQDYPAASPVLALQTILDKVQRFTVMAGHEDWVRSASFSPDGQRILTASSDKTARLWDLQGKEIAKFQGHESSVTSASFSPDGQRILTASSDKTARLWDLQGKEIAKFQGHESSVTSASFSPDGQRILTASDDKTARLWDLQGKEIAKFQGHESSVISASFSPDGQRILTASDDKTARLWDLQGKEIAKFQGHESSVISASFSPDGQRILTASDDKTARLWDLQGKEIAKFQGHESYVISASFSPDGQRILTASDDKTARLWDLQGKEIAKFQGHEDWVRSASFSPDGQRILTASYDNTARLWDLQGKEIAKFQGHESDVTSASFSPDGQRILTASLDKTARLWDLQGKEIAKFQGHESDVTSASFSPDGQRILTASLDKTARLWDLQGKEIAKFQGHENSVISASFSPDGQRILTASDDKTARLWDLQGKEIAKFQGHESSVRSASFSPDGQRILIASVDKTGLVVSIYAWNVESLEQLLARGCRWLHNYLIYAPNLSDSDKQLCKKK</sequence>
<keyword evidence="1 3" id="KW-0853">WD repeat</keyword>
<feature type="repeat" description="WD" evidence="3">
    <location>
        <begin position="940"/>
        <end position="981"/>
    </location>
</feature>
<dbReference type="InterPro" id="IPR019775">
    <property type="entry name" value="WD40_repeat_CS"/>
</dbReference>
<feature type="repeat" description="WD" evidence="3">
    <location>
        <begin position="694"/>
        <end position="735"/>
    </location>
</feature>
<feature type="repeat" description="WD" evidence="3">
    <location>
        <begin position="1022"/>
        <end position="1063"/>
    </location>
</feature>
<evidence type="ECO:0000256" key="5">
    <source>
        <dbReference type="SAM" id="Phobius"/>
    </source>
</evidence>
<organism evidence="6 7">
    <name type="scientific">Nostoc sphaeroides CCNUC1</name>
    <dbReference type="NCBI Taxonomy" id="2653204"/>
    <lineage>
        <taxon>Bacteria</taxon>
        <taxon>Bacillati</taxon>
        <taxon>Cyanobacteriota</taxon>
        <taxon>Cyanophyceae</taxon>
        <taxon>Nostocales</taxon>
        <taxon>Nostocaceae</taxon>
        <taxon>Nostoc</taxon>
    </lineage>
</organism>
<reference evidence="6 7" key="1">
    <citation type="submission" date="2019-10" db="EMBL/GenBank/DDBJ databases">
        <title>Genomic and transcriptomic insights into the perfect genentic adaptation of a filamentous nitrogen-fixing cyanobacterium to rice fields.</title>
        <authorList>
            <person name="Chen Z."/>
        </authorList>
    </citation>
    <scope>NUCLEOTIDE SEQUENCE [LARGE SCALE GENOMIC DNA]</scope>
    <source>
        <strain evidence="6">CCNUC1</strain>
    </source>
</reference>
<dbReference type="PRINTS" id="PR00320">
    <property type="entry name" value="GPROTEINBRPT"/>
</dbReference>
<proteinExistence type="predicted"/>
<feature type="compositionally biased region" description="Low complexity" evidence="4">
    <location>
        <begin position="543"/>
        <end position="558"/>
    </location>
</feature>
<feature type="repeat" description="WD" evidence="3">
    <location>
        <begin position="899"/>
        <end position="940"/>
    </location>
</feature>
<feature type="repeat" description="WD" evidence="3">
    <location>
        <begin position="1104"/>
        <end position="1131"/>
    </location>
</feature>
<evidence type="ECO:0000256" key="1">
    <source>
        <dbReference type="ARBA" id="ARBA00022574"/>
    </source>
</evidence>
<gene>
    <name evidence="6" type="ORF">GXM_05575</name>
</gene>
<evidence type="ECO:0000313" key="6">
    <source>
        <dbReference type="EMBL" id="QFS48083.1"/>
    </source>
</evidence>
<dbReference type="Gene3D" id="3.40.50.300">
    <property type="entry name" value="P-loop containing nucleotide triphosphate hydrolases"/>
    <property type="match status" value="1"/>
</dbReference>
<dbReference type="CDD" id="cd00200">
    <property type="entry name" value="WD40"/>
    <property type="match status" value="2"/>
</dbReference>
<feature type="repeat" description="WD" evidence="3">
    <location>
        <begin position="817"/>
        <end position="858"/>
    </location>
</feature>
<dbReference type="Pfam" id="PF00400">
    <property type="entry name" value="WD40"/>
    <property type="match status" value="11"/>
</dbReference>
<feature type="repeat" description="WD" evidence="3">
    <location>
        <begin position="735"/>
        <end position="776"/>
    </location>
</feature>
<dbReference type="Proteomes" id="UP000326678">
    <property type="component" value="Chromosome Gxm1"/>
</dbReference>
<dbReference type="Pfam" id="PF14516">
    <property type="entry name" value="AAA_35"/>
    <property type="match status" value="1"/>
</dbReference>
<keyword evidence="5" id="KW-1133">Transmembrane helix</keyword>
<dbReference type="SUPFAM" id="SSF50998">
    <property type="entry name" value="Quinoprotein alcohol dehydrogenase-like"/>
    <property type="match status" value="1"/>
</dbReference>
<keyword evidence="7" id="KW-1185">Reference proteome</keyword>
<protein>
    <submittedName>
        <fullName evidence="6">WD-40 repeat-containing protein</fullName>
    </submittedName>
</protein>
<dbReference type="InterPro" id="IPR020472">
    <property type="entry name" value="WD40_PAC1"/>
</dbReference>
<dbReference type="Gene3D" id="1.10.287.620">
    <property type="entry name" value="Helix Hairpins"/>
    <property type="match status" value="1"/>
</dbReference>
<keyword evidence="5" id="KW-0812">Transmembrane</keyword>
<dbReference type="PROSITE" id="PS00678">
    <property type="entry name" value="WD_REPEATS_1"/>
    <property type="match status" value="10"/>
</dbReference>
<dbReference type="Gene3D" id="2.130.10.10">
    <property type="entry name" value="YVTN repeat-like/Quinoprotein amine dehydrogenase"/>
    <property type="match status" value="5"/>
</dbReference>
<dbReference type="SUPFAM" id="SSF52540">
    <property type="entry name" value="P-loop containing nucleoside triphosphate hydrolases"/>
    <property type="match status" value="1"/>
</dbReference>
<evidence type="ECO:0000256" key="2">
    <source>
        <dbReference type="ARBA" id="ARBA00022737"/>
    </source>
</evidence>
<evidence type="ECO:0000313" key="7">
    <source>
        <dbReference type="Proteomes" id="UP000326678"/>
    </source>
</evidence>
<dbReference type="RefSeq" id="WP_152590060.1">
    <property type="nucleotide sequence ID" value="NZ_CP045226.1"/>
</dbReference>
<feature type="repeat" description="WD" evidence="3">
    <location>
        <begin position="776"/>
        <end position="817"/>
    </location>
</feature>
<feature type="region of interest" description="Disordered" evidence="4">
    <location>
        <begin position="543"/>
        <end position="582"/>
    </location>
</feature>
<feature type="repeat" description="WD" evidence="3">
    <location>
        <begin position="1063"/>
        <end position="1104"/>
    </location>
</feature>
<dbReference type="InterPro" id="IPR001680">
    <property type="entry name" value="WD40_rpt"/>
</dbReference>
<dbReference type="PROSITE" id="PS50294">
    <property type="entry name" value="WD_REPEATS_REGION"/>
    <property type="match status" value="10"/>
</dbReference>
<dbReference type="PANTHER" id="PTHR19879">
    <property type="entry name" value="TRANSCRIPTION INITIATION FACTOR TFIID"/>
    <property type="match status" value="1"/>
</dbReference>
<dbReference type="AlphaFoldDB" id="A0A5P8W5Q8"/>
<accession>A0A5P8W5Q8</accession>